<dbReference type="InterPro" id="IPR036388">
    <property type="entry name" value="WH-like_DNA-bd_sf"/>
</dbReference>
<accession>A0ABT1TJL2</accession>
<keyword evidence="3" id="KW-1185">Reference proteome</keyword>
<reference evidence="2 3" key="1">
    <citation type="submission" date="2022-07" db="EMBL/GenBank/DDBJ databases">
        <title>Methylomonas rivi sp. nov., Methylomonas rosea sp. nov., Methylomonas aureus sp. nov. and Methylomonas subterranea sp. nov., four novel methanotrophs isolated from a freshwater creek and the deep terrestrial subsurface.</title>
        <authorList>
            <person name="Abin C."/>
            <person name="Sankaranarayanan K."/>
            <person name="Garner C."/>
            <person name="Sindelar R."/>
            <person name="Kotary K."/>
            <person name="Garner R."/>
            <person name="Barclay S."/>
            <person name="Lawson P."/>
            <person name="Krumholz L."/>
        </authorList>
    </citation>
    <scope>NUCLEOTIDE SEQUENCE [LARGE SCALE GENOMIC DNA]</scope>
    <source>
        <strain evidence="2 3">SURF-2</strain>
    </source>
</reference>
<dbReference type="RefSeq" id="WP_256603667.1">
    <property type="nucleotide sequence ID" value="NZ_JANIBJ010000034.1"/>
</dbReference>
<dbReference type="Gene3D" id="1.10.10.10">
    <property type="entry name" value="Winged helix-like DNA-binding domain superfamily/Winged helix DNA-binding domain"/>
    <property type="match status" value="1"/>
</dbReference>
<feature type="compositionally biased region" description="Low complexity" evidence="1">
    <location>
        <begin position="23"/>
        <end position="38"/>
    </location>
</feature>
<dbReference type="Pfam" id="PF10771">
    <property type="entry name" value="DUF2582"/>
    <property type="match status" value="1"/>
</dbReference>
<evidence type="ECO:0000256" key="1">
    <source>
        <dbReference type="SAM" id="MobiDB-lite"/>
    </source>
</evidence>
<feature type="region of interest" description="Disordered" evidence="1">
    <location>
        <begin position="1"/>
        <end position="101"/>
    </location>
</feature>
<evidence type="ECO:0000313" key="3">
    <source>
        <dbReference type="Proteomes" id="UP001524499"/>
    </source>
</evidence>
<feature type="compositionally biased region" description="Low complexity" evidence="1">
    <location>
        <begin position="55"/>
        <end position="64"/>
    </location>
</feature>
<sequence length="168" mass="17831">MKKTTAPIETPLAKVKVEPTPAPKAVAEAAAKKSSTATLPDKQPEISVPVSKTEPAAPAVAADAVVKKSPRKTAAPAKTKTPTVKARKPAAPKPEAEKPDMPMFERVGLAAGSVWHYLSGNGETAVAKLIKELPEEEKVVQRAMGWLAREDKISIAIVDRVELVSLKE</sequence>
<gene>
    <name evidence="2" type="ORF">NP590_16200</name>
</gene>
<name>A0ABT1TJL2_9GAMM</name>
<dbReference type="EMBL" id="JANIBJ010000034">
    <property type="protein sequence ID" value="MCQ8105655.1"/>
    <property type="molecule type" value="Genomic_DNA"/>
</dbReference>
<organism evidence="2 3">
    <name type="scientific">Methylomonas subterranea</name>
    <dbReference type="NCBI Taxonomy" id="2952225"/>
    <lineage>
        <taxon>Bacteria</taxon>
        <taxon>Pseudomonadati</taxon>
        <taxon>Pseudomonadota</taxon>
        <taxon>Gammaproteobacteria</taxon>
        <taxon>Methylococcales</taxon>
        <taxon>Methylococcaceae</taxon>
        <taxon>Methylomonas</taxon>
    </lineage>
</organism>
<evidence type="ECO:0000313" key="2">
    <source>
        <dbReference type="EMBL" id="MCQ8105655.1"/>
    </source>
</evidence>
<dbReference type="InterPro" id="IPR019707">
    <property type="entry name" value="DUF2582"/>
</dbReference>
<protein>
    <submittedName>
        <fullName evidence="2">Winged helix-turn-helix domain-containing protein</fullName>
    </submittedName>
</protein>
<proteinExistence type="predicted"/>
<feature type="compositionally biased region" description="Low complexity" evidence="1">
    <location>
        <begin position="72"/>
        <end position="84"/>
    </location>
</feature>
<dbReference type="Proteomes" id="UP001524499">
    <property type="component" value="Unassembled WGS sequence"/>
</dbReference>
<comment type="caution">
    <text evidence="2">The sequence shown here is derived from an EMBL/GenBank/DDBJ whole genome shotgun (WGS) entry which is preliminary data.</text>
</comment>